<dbReference type="PANTHER" id="PTHR43586:SF8">
    <property type="entry name" value="CYSTEINE DESULFURASE 1, CHLOROPLASTIC"/>
    <property type="match status" value="1"/>
</dbReference>
<reference evidence="10 11" key="1">
    <citation type="submission" date="2024-03" db="EMBL/GenBank/DDBJ databases">
        <title>Complete genome sequence of the green alga Chloropicon roscoffensis RCC1871.</title>
        <authorList>
            <person name="Lemieux C."/>
            <person name="Pombert J.-F."/>
            <person name="Otis C."/>
            <person name="Turmel M."/>
        </authorList>
    </citation>
    <scope>NUCLEOTIDE SEQUENCE [LARGE SCALE GENOMIC DNA]</scope>
    <source>
        <strain evidence="10 11">RCC1871</strain>
    </source>
</reference>
<dbReference type="EC" id="2.8.1.7" evidence="3"/>
<keyword evidence="4" id="KW-0808">Transferase</keyword>
<comment type="catalytic activity">
    <reaction evidence="6">
        <text>(sulfur carrier)-H + L-cysteine = (sulfur carrier)-SH + L-alanine</text>
        <dbReference type="Rhea" id="RHEA:43892"/>
        <dbReference type="Rhea" id="RHEA-COMP:14737"/>
        <dbReference type="Rhea" id="RHEA-COMP:14739"/>
        <dbReference type="ChEBI" id="CHEBI:29917"/>
        <dbReference type="ChEBI" id="CHEBI:35235"/>
        <dbReference type="ChEBI" id="CHEBI:57972"/>
        <dbReference type="ChEBI" id="CHEBI:64428"/>
        <dbReference type="EC" id="2.8.1.7"/>
    </reaction>
</comment>
<dbReference type="InterPro" id="IPR015424">
    <property type="entry name" value="PyrdxlP-dep_Trfase"/>
</dbReference>
<evidence type="ECO:0000256" key="7">
    <source>
        <dbReference type="RuleBase" id="RU004504"/>
    </source>
</evidence>
<dbReference type="EMBL" id="CP151509">
    <property type="protein sequence ID" value="WZN64393.1"/>
    <property type="molecule type" value="Genomic_DNA"/>
</dbReference>
<dbReference type="GO" id="GO:0006534">
    <property type="term" value="P:cysteine metabolic process"/>
    <property type="evidence" value="ECO:0007669"/>
    <property type="project" value="InterPro"/>
</dbReference>
<organism evidence="10 11">
    <name type="scientific">Chloropicon roscoffensis</name>
    <dbReference type="NCBI Taxonomy" id="1461544"/>
    <lineage>
        <taxon>Eukaryota</taxon>
        <taxon>Viridiplantae</taxon>
        <taxon>Chlorophyta</taxon>
        <taxon>Chloropicophyceae</taxon>
        <taxon>Chloropicales</taxon>
        <taxon>Chloropicaceae</taxon>
        <taxon>Chloropicon</taxon>
    </lineage>
</organism>
<dbReference type="InterPro" id="IPR000192">
    <property type="entry name" value="Aminotrans_V_dom"/>
</dbReference>
<feature type="compositionally biased region" description="Polar residues" evidence="8">
    <location>
        <begin position="33"/>
        <end position="52"/>
    </location>
</feature>
<evidence type="ECO:0000313" key="10">
    <source>
        <dbReference type="EMBL" id="WZN64393.1"/>
    </source>
</evidence>
<dbReference type="Proteomes" id="UP001472866">
    <property type="component" value="Chromosome 09"/>
</dbReference>
<dbReference type="InterPro" id="IPR020578">
    <property type="entry name" value="Aminotrans_V_PyrdxlP_BS"/>
</dbReference>
<dbReference type="InterPro" id="IPR010970">
    <property type="entry name" value="Cys_dSase_SufS"/>
</dbReference>
<dbReference type="Pfam" id="PF00266">
    <property type="entry name" value="Aminotran_5"/>
    <property type="match status" value="1"/>
</dbReference>
<comment type="cofactor">
    <cofactor evidence="1 7">
        <name>pyridoxal 5'-phosphate</name>
        <dbReference type="ChEBI" id="CHEBI:597326"/>
    </cofactor>
</comment>
<dbReference type="InterPro" id="IPR015422">
    <property type="entry name" value="PyrdxlP-dep_Trfase_small"/>
</dbReference>
<feature type="region of interest" description="Disordered" evidence="8">
    <location>
        <begin position="1"/>
        <end position="52"/>
    </location>
</feature>
<evidence type="ECO:0000256" key="6">
    <source>
        <dbReference type="ARBA" id="ARBA00050776"/>
    </source>
</evidence>
<evidence type="ECO:0000259" key="9">
    <source>
        <dbReference type="Pfam" id="PF00266"/>
    </source>
</evidence>
<dbReference type="PANTHER" id="PTHR43586">
    <property type="entry name" value="CYSTEINE DESULFURASE"/>
    <property type="match status" value="1"/>
</dbReference>
<accession>A0AAX4PEP3</accession>
<dbReference type="SUPFAM" id="SSF53383">
    <property type="entry name" value="PLP-dependent transferases"/>
    <property type="match status" value="1"/>
</dbReference>
<dbReference type="InterPro" id="IPR015421">
    <property type="entry name" value="PyrdxlP-dep_Trfase_major"/>
</dbReference>
<dbReference type="Gene3D" id="3.90.1150.10">
    <property type="entry name" value="Aspartate Aminotransferase, domain 1"/>
    <property type="match status" value="1"/>
</dbReference>
<evidence type="ECO:0000256" key="2">
    <source>
        <dbReference type="ARBA" id="ARBA00010447"/>
    </source>
</evidence>
<gene>
    <name evidence="10" type="ORF">HKI87_09g59490</name>
</gene>
<keyword evidence="5" id="KW-0663">Pyridoxal phosphate</keyword>
<evidence type="ECO:0000256" key="4">
    <source>
        <dbReference type="ARBA" id="ARBA00022679"/>
    </source>
</evidence>
<dbReference type="PROSITE" id="PS00595">
    <property type="entry name" value="AA_TRANSFER_CLASS_5"/>
    <property type="match status" value="1"/>
</dbReference>
<dbReference type="CDD" id="cd06453">
    <property type="entry name" value="SufS_like"/>
    <property type="match status" value="1"/>
</dbReference>
<dbReference type="Gene3D" id="3.40.640.10">
    <property type="entry name" value="Type I PLP-dependent aspartate aminotransferase-like (Major domain)"/>
    <property type="match status" value="1"/>
</dbReference>
<evidence type="ECO:0000313" key="11">
    <source>
        <dbReference type="Proteomes" id="UP001472866"/>
    </source>
</evidence>
<evidence type="ECO:0000256" key="5">
    <source>
        <dbReference type="ARBA" id="ARBA00022898"/>
    </source>
</evidence>
<dbReference type="GO" id="GO:0031071">
    <property type="term" value="F:cysteine desulfurase activity"/>
    <property type="evidence" value="ECO:0007669"/>
    <property type="project" value="UniProtKB-EC"/>
</dbReference>
<dbReference type="GO" id="GO:0030170">
    <property type="term" value="F:pyridoxal phosphate binding"/>
    <property type="evidence" value="ECO:0007669"/>
    <property type="project" value="InterPro"/>
</dbReference>
<keyword evidence="11" id="KW-1185">Reference proteome</keyword>
<evidence type="ECO:0000256" key="1">
    <source>
        <dbReference type="ARBA" id="ARBA00001933"/>
    </source>
</evidence>
<protein>
    <recommendedName>
        <fullName evidence="3">cysteine desulfurase</fullName>
        <ecNumber evidence="3">2.8.1.7</ecNumber>
    </recommendedName>
</protein>
<proteinExistence type="inferred from homology"/>
<feature type="domain" description="Aminotransferase class V" evidence="9">
    <location>
        <begin position="80"/>
        <end position="457"/>
    </location>
</feature>
<sequence>MRLAPIQRHATAASSSAGASSQATSTTTRVASRFQSLPPSASSRQVEQSSRGTLTAEEVLGFRDEFPILDQSVYGDKPLVYLDNAATSQKPRRVLRAMEEYYEEYNSNVHRGVHALSAKATDRYEQARDKVAAFVGAGSSRDVVFTRNASEAINLVAYTWGLDNLGEGDEVVLTVAEHHSNIVPWQMLSQRNKFDVKFAGLDPKTQSLDLDGLRNLITPKTKLVSFGHVSNVLGSVNPVEEIVAAARQGAHPDCKILLDACQSVPHMPTSFPDLGVDFAVCSGHKMCAPTGIGFLWGKPEVLEAMPPFMGGGEMIQDVYQTHSTFAKPPGKFEAGTPAICEAIGLGEACDYLAEIGMGRVEEFEHEIGAYMYRELVEKIEGIEIYGPSPDQAPRAALAAFNVEGLHATDVSMILDQYGIAVRSGHHCTQPLHQYLGINASARASLYLYNTKEEVDQFVSKLSETIEFFRGG</sequence>
<evidence type="ECO:0000256" key="3">
    <source>
        <dbReference type="ARBA" id="ARBA00012239"/>
    </source>
</evidence>
<name>A0AAX4PEP3_9CHLO</name>
<dbReference type="NCBIfam" id="TIGR01979">
    <property type="entry name" value="sufS"/>
    <property type="match status" value="1"/>
</dbReference>
<feature type="compositionally biased region" description="Low complexity" evidence="8">
    <location>
        <begin position="10"/>
        <end position="32"/>
    </location>
</feature>
<dbReference type="AlphaFoldDB" id="A0AAX4PEP3"/>
<comment type="similarity">
    <text evidence="2">Belongs to the class-V pyridoxal-phosphate-dependent aminotransferase family. Csd subfamily.</text>
</comment>
<evidence type="ECO:0000256" key="8">
    <source>
        <dbReference type="SAM" id="MobiDB-lite"/>
    </source>
</evidence>